<gene>
    <name evidence="2" type="ORF">FYJ73_12605</name>
</gene>
<dbReference type="PANTHER" id="PTHR31377:SF0">
    <property type="entry name" value="AGMATINE DEIMINASE-RELATED"/>
    <property type="match status" value="1"/>
</dbReference>
<dbReference type="Pfam" id="PF04371">
    <property type="entry name" value="PAD_porph"/>
    <property type="match status" value="1"/>
</dbReference>
<dbReference type="SUPFAM" id="SSF55909">
    <property type="entry name" value="Pentein"/>
    <property type="match status" value="1"/>
</dbReference>
<keyword evidence="3" id="KW-1185">Reference proteome</keyword>
<evidence type="ECO:0000313" key="2">
    <source>
        <dbReference type="EMBL" id="MST85495.1"/>
    </source>
</evidence>
<sequence>METQYRLPAEWEPQDAIQLTWPNAATDWEPYLKDIVSTYIELVKVITKYERVVVAATDAVGTRTVLQSHLSQPALARVSVYQCRINDTWARDHGPITLIASDAAKRNKILDFKFNGWGEKFRWEDDNTITRQLYAQGVFDCDWDDNTDFVLEGGSIESDGKGTILTSSQCLLAPHRNQPLTKEDIETQLKKRLCADRILWVDHGNLKGDDTDGHIDTIVRMAPDHTLLYIACDDPQDEQYADLKALENQLKTLRDADGKPYQLMPLPSPCPIYDDGDRLPATYANFVIINGAVIVPTYQQPDRDAAALSAIGQAFPGYDVIGIDACTVIRQHGSLHCLTMQLPKGSLK</sequence>
<reference evidence="2 3" key="1">
    <citation type="submission" date="2019-08" db="EMBL/GenBank/DDBJ databases">
        <title>In-depth cultivation of the pig gut microbiome towards novel bacterial diversity and tailored functional studies.</title>
        <authorList>
            <person name="Wylensek D."/>
            <person name="Hitch T.C.A."/>
            <person name="Clavel T."/>
        </authorList>
    </citation>
    <scope>NUCLEOTIDE SEQUENCE [LARGE SCALE GENOMIC DNA]</scope>
    <source>
        <strain evidence="2 3">LKV-178-WT-2A</strain>
    </source>
</reference>
<protein>
    <submittedName>
        <fullName evidence="2">Agmatine deiminase family protein</fullName>
    </submittedName>
</protein>
<proteinExistence type="predicted"/>
<evidence type="ECO:0000313" key="3">
    <source>
        <dbReference type="Proteomes" id="UP000438914"/>
    </source>
</evidence>
<dbReference type="GO" id="GO:0004668">
    <property type="term" value="F:protein-arginine deiminase activity"/>
    <property type="evidence" value="ECO:0007669"/>
    <property type="project" value="InterPro"/>
</dbReference>
<dbReference type="AlphaFoldDB" id="A0A7K0KJ40"/>
<dbReference type="InterPro" id="IPR007466">
    <property type="entry name" value="Peptidyl-Arg-deiminase_porph"/>
</dbReference>
<dbReference type="GO" id="GO:0047632">
    <property type="term" value="F:agmatine deiminase activity"/>
    <property type="evidence" value="ECO:0007669"/>
    <property type="project" value="TreeGrafter"/>
</dbReference>
<dbReference type="PANTHER" id="PTHR31377">
    <property type="entry name" value="AGMATINE DEIMINASE-RELATED"/>
    <property type="match status" value="1"/>
</dbReference>
<organism evidence="2 3">
    <name type="scientific">Hallella mizrahii</name>
    <dbReference type="NCBI Taxonomy" id="2606637"/>
    <lineage>
        <taxon>Bacteria</taxon>
        <taxon>Pseudomonadati</taxon>
        <taxon>Bacteroidota</taxon>
        <taxon>Bacteroidia</taxon>
        <taxon>Bacteroidales</taxon>
        <taxon>Prevotellaceae</taxon>
        <taxon>Hallella</taxon>
    </lineage>
</organism>
<evidence type="ECO:0000256" key="1">
    <source>
        <dbReference type="ARBA" id="ARBA00022801"/>
    </source>
</evidence>
<name>A0A7K0KJ40_9BACT</name>
<dbReference type="GO" id="GO:0009446">
    <property type="term" value="P:putrescine biosynthetic process"/>
    <property type="evidence" value="ECO:0007669"/>
    <property type="project" value="InterPro"/>
</dbReference>
<dbReference type="Proteomes" id="UP000438914">
    <property type="component" value="Unassembled WGS sequence"/>
</dbReference>
<dbReference type="RefSeq" id="WP_154535083.1">
    <property type="nucleotide sequence ID" value="NZ_VUNG01000040.1"/>
</dbReference>
<keyword evidence="1" id="KW-0378">Hydrolase</keyword>
<comment type="caution">
    <text evidence="2">The sequence shown here is derived from an EMBL/GenBank/DDBJ whole genome shotgun (WGS) entry which is preliminary data.</text>
</comment>
<accession>A0A7K0KJ40</accession>
<dbReference type="EMBL" id="VUNG01000040">
    <property type="protein sequence ID" value="MST85495.1"/>
    <property type="molecule type" value="Genomic_DNA"/>
</dbReference>
<dbReference type="Gene3D" id="3.75.10.10">
    <property type="entry name" value="L-arginine/glycine Amidinotransferase, Chain A"/>
    <property type="match status" value="1"/>
</dbReference>